<dbReference type="SUPFAM" id="SSF110710">
    <property type="entry name" value="TTHA0583/YokD-like"/>
    <property type="match status" value="1"/>
</dbReference>
<gene>
    <name evidence="6" type="ORF">KEG57_36375</name>
</gene>
<proteinExistence type="inferred from homology"/>
<evidence type="ECO:0000256" key="4">
    <source>
        <dbReference type="ARBA" id="ARBA00023315"/>
    </source>
</evidence>
<dbReference type="InterPro" id="IPR003679">
    <property type="entry name" value="Amioglycoside_AcTrfase"/>
</dbReference>
<dbReference type="GO" id="GO:0046677">
    <property type="term" value="P:response to antibiotic"/>
    <property type="evidence" value="ECO:0007669"/>
    <property type="project" value="UniProtKB-KW"/>
</dbReference>
<keyword evidence="3 5" id="KW-0808">Transferase</keyword>
<evidence type="ECO:0000256" key="1">
    <source>
        <dbReference type="ARBA" id="ARBA00006383"/>
    </source>
</evidence>
<dbReference type="PANTHER" id="PTHR11104:SF0">
    <property type="entry name" value="SPBETA PROPHAGE-DERIVED AMINOGLYCOSIDE N(3')-ACETYLTRANSFERASE-LIKE PROTEIN YOKD"/>
    <property type="match status" value="1"/>
</dbReference>
<dbReference type="EMBL" id="JAGTJJ010000034">
    <property type="protein sequence ID" value="MDC3986014.1"/>
    <property type="molecule type" value="Genomic_DNA"/>
</dbReference>
<sequence>MRRPVLYAPTTTLPMYPTTPPKSPTDLVRDLRQLGVRAGNTLMIHASLRIIGAVEGGARGVLDALDEAVGKTGTLMMVLGARDDWAWVNELPEHERAAHLENAEPFDSLRTPADPDVGYLAEALRQRPGTIVTDHPEGRFGARGARAAELLRDPPWHDYFGPGSPLEKLCELGGRVLRLGADFNTTTVLHWAEYLVDLPDKRRVRRHRRIVGISAPEIRHVDCLDDSDGIVVWPGEDYFALILREYLDTGRARQGTVGRARSELLEAADLVSFGVAWMNNHFAPQASTRRM</sequence>
<name>A0A9X4AV73_9BACT</name>
<dbReference type="RefSeq" id="WP_272424337.1">
    <property type="nucleotide sequence ID" value="NZ_JAGTJJ010000034.1"/>
</dbReference>
<dbReference type="GO" id="GO:0046353">
    <property type="term" value="F:aminoglycoside 3-N-acetyltransferase activity"/>
    <property type="evidence" value="ECO:0007669"/>
    <property type="project" value="UniProtKB-EC"/>
</dbReference>
<keyword evidence="7" id="KW-1185">Reference proteome</keyword>
<dbReference type="AlphaFoldDB" id="A0A9X4AV73"/>
<comment type="catalytic activity">
    <reaction evidence="5">
        <text>a 2-deoxystreptamine antibiotic + acetyl-CoA = an N(3)-acetyl-2-deoxystreptamine antibiotic + CoA + H(+)</text>
        <dbReference type="Rhea" id="RHEA:12665"/>
        <dbReference type="ChEBI" id="CHEBI:15378"/>
        <dbReference type="ChEBI" id="CHEBI:57287"/>
        <dbReference type="ChEBI" id="CHEBI:57288"/>
        <dbReference type="ChEBI" id="CHEBI:57921"/>
        <dbReference type="ChEBI" id="CHEBI:77452"/>
        <dbReference type="EC" id="2.3.1.81"/>
    </reaction>
</comment>
<evidence type="ECO:0000256" key="3">
    <source>
        <dbReference type="ARBA" id="ARBA00022679"/>
    </source>
</evidence>
<dbReference type="Pfam" id="PF02522">
    <property type="entry name" value="Antibiotic_NAT"/>
    <property type="match status" value="1"/>
</dbReference>
<protein>
    <recommendedName>
        <fullName evidence="2 5">Aminoglycoside N(3)-acetyltransferase</fullName>
        <ecNumber evidence="5">2.3.1.-</ecNumber>
    </recommendedName>
</protein>
<comment type="caution">
    <text evidence="6">The sequence shown here is derived from an EMBL/GenBank/DDBJ whole genome shotgun (WGS) entry which is preliminary data.</text>
</comment>
<organism evidence="6 7">
    <name type="scientific">Polyangium jinanense</name>
    <dbReference type="NCBI Taxonomy" id="2829994"/>
    <lineage>
        <taxon>Bacteria</taxon>
        <taxon>Pseudomonadati</taxon>
        <taxon>Myxococcota</taxon>
        <taxon>Polyangia</taxon>
        <taxon>Polyangiales</taxon>
        <taxon>Polyangiaceae</taxon>
        <taxon>Polyangium</taxon>
    </lineage>
</organism>
<keyword evidence="4 5" id="KW-0012">Acyltransferase</keyword>
<dbReference type="PANTHER" id="PTHR11104">
    <property type="entry name" value="AMINOGLYCOSIDE N3-ACETYLTRANSFERASE"/>
    <property type="match status" value="1"/>
</dbReference>
<dbReference type="InterPro" id="IPR028345">
    <property type="entry name" value="Antibiotic_NAT-like"/>
</dbReference>
<evidence type="ECO:0000256" key="2">
    <source>
        <dbReference type="ARBA" id="ARBA00012882"/>
    </source>
</evidence>
<dbReference type="EC" id="2.3.1.-" evidence="5"/>
<reference evidence="6 7" key="1">
    <citation type="submission" date="2021-04" db="EMBL/GenBank/DDBJ databases">
        <title>Genome analysis of Polyangium sp.</title>
        <authorList>
            <person name="Li Y."/>
            <person name="Wang J."/>
        </authorList>
    </citation>
    <scope>NUCLEOTIDE SEQUENCE [LARGE SCALE GENOMIC DNA]</scope>
    <source>
        <strain evidence="6 7">SDU14</strain>
    </source>
</reference>
<evidence type="ECO:0000313" key="7">
    <source>
        <dbReference type="Proteomes" id="UP001151081"/>
    </source>
</evidence>
<evidence type="ECO:0000256" key="5">
    <source>
        <dbReference type="RuleBase" id="RU365031"/>
    </source>
</evidence>
<comment type="similarity">
    <text evidence="1 5">Belongs to the antibiotic N-acetyltransferase family.</text>
</comment>
<accession>A0A9X4AV73</accession>
<dbReference type="Proteomes" id="UP001151081">
    <property type="component" value="Unassembled WGS sequence"/>
</dbReference>
<evidence type="ECO:0000313" key="6">
    <source>
        <dbReference type="EMBL" id="MDC3986014.1"/>
    </source>
</evidence>
<keyword evidence="5" id="KW-0046">Antibiotic resistance</keyword>